<keyword evidence="3" id="KW-1185">Reference proteome</keyword>
<name>A0A1X2IH83_9FUNG</name>
<evidence type="ECO:0000256" key="1">
    <source>
        <dbReference type="SAM" id="MobiDB-lite"/>
    </source>
</evidence>
<dbReference type="EMBL" id="MCGE01000011">
    <property type="protein sequence ID" value="ORZ16437.1"/>
    <property type="molecule type" value="Genomic_DNA"/>
</dbReference>
<gene>
    <name evidence="2" type="ORF">BCR42DRAFT_437683</name>
</gene>
<sequence length="83" mass="9273">MSSVDVCVFFLPDPCALPDTERKRLDEHYKLNLSTNSQVDGNDDKDDGEIPQKHSIPAGSGERMVMDFTTMPQDTLCFPVGRL</sequence>
<dbReference type="AlphaFoldDB" id="A0A1X2IH83"/>
<evidence type="ECO:0000313" key="2">
    <source>
        <dbReference type="EMBL" id="ORZ16437.1"/>
    </source>
</evidence>
<accession>A0A1X2IH83</accession>
<reference evidence="2 3" key="1">
    <citation type="submission" date="2016-07" db="EMBL/GenBank/DDBJ databases">
        <title>Pervasive Adenine N6-methylation of Active Genes in Fungi.</title>
        <authorList>
            <consortium name="DOE Joint Genome Institute"/>
            <person name="Mondo S.J."/>
            <person name="Dannebaum R.O."/>
            <person name="Kuo R.C."/>
            <person name="Labutti K."/>
            <person name="Haridas S."/>
            <person name="Kuo A."/>
            <person name="Salamov A."/>
            <person name="Ahrendt S.R."/>
            <person name="Lipzen A."/>
            <person name="Sullivan W."/>
            <person name="Andreopoulos W.B."/>
            <person name="Clum A."/>
            <person name="Lindquist E."/>
            <person name="Daum C."/>
            <person name="Ramamoorthy G.K."/>
            <person name="Gryganskyi A."/>
            <person name="Culley D."/>
            <person name="Magnuson J.K."/>
            <person name="James T.Y."/>
            <person name="O'Malley M.A."/>
            <person name="Stajich J.E."/>
            <person name="Spatafora J.W."/>
            <person name="Visel A."/>
            <person name="Grigoriev I.V."/>
        </authorList>
    </citation>
    <scope>NUCLEOTIDE SEQUENCE [LARGE SCALE GENOMIC DNA]</scope>
    <source>
        <strain evidence="2 3">NRRL 1336</strain>
    </source>
</reference>
<comment type="caution">
    <text evidence="2">The sequence shown here is derived from an EMBL/GenBank/DDBJ whole genome shotgun (WGS) entry which is preliminary data.</text>
</comment>
<proteinExistence type="predicted"/>
<evidence type="ECO:0000313" key="3">
    <source>
        <dbReference type="Proteomes" id="UP000193560"/>
    </source>
</evidence>
<feature type="region of interest" description="Disordered" evidence="1">
    <location>
        <begin position="34"/>
        <end position="59"/>
    </location>
</feature>
<organism evidence="2 3">
    <name type="scientific">Absidia repens</name>
    <dbReference type="NCBI Taxonomy" id="90262"/>
    <lineage>
        <taxon>Eukaryota</taxon>
        <taxon>Fungi</taxon>
        <taxon>Fungi incertae sedis</taxon>
        <taxon>Mucoromycota</taxon>
        <taxon>Mucoromycotina</taxon>
        <taxon>Mucoromycetes</taxon>
        <taxon>Mucorales</taxon>
        <taxon>Cunninghamellaceae</taxon>
        <taxon>Absidia</taxon>
    </lineage>
</organism>
<dbReference type="Proteomes" id="UP000193560">
    <property type="component" value="Unassembled WGS sequence"/>
</dbReference>
<protein>
    <submittedName>
        <fullName evidence="2">Uncharacterized protein</fullName>
    </submittedName>
</protein>